<evidence type="ECO:0000256" key="2">
    <source>
        <dbReference type="ARBA" id="ARBA00022690"/>
    </source>
</evidence>
<dbReference type="CDD" id="cd00042">
    <property type="entry name" value="CY"/>
    <property type="match status" value="1"/>
</dbReference>
<dbReference type="Proteomes" id="UP000081671">
    <property type="component" value="Unplaced"/>
</dbReference>
<keyword evidence="2" id="KW-0646">Protease inhibitor</keyword>
<evidence type="ECO:0000256" key="5">
    <source>
        <dbReference type="SAM" id="SignalP"/>
    </source>
</evidence>
<dbReference type="STRING" id="10020.ENSDORP00000019538"/>
<keyword evidence="7" id="KW-1185">Reference proteome</keyword>
<reference evidence="8" key="1">
    <citation type="submission" date="2025-08" db="UniProtKB">
        <authorList>
            <consortium name="RefSeq"/>
        </authorList>
    </citation>
    <scope>IDENTIFICATION</scope>
    <source>
        <tissue evidence="8">Kidney</tissue>
    </source>
</reference>
<protein>
    <submittedName>
        <fullName evidence="8">Cystatin-C-like</fullName>
    </submittedName>
</protein>
<dbReference type="SMART" id="SM00043">
    <property type="entry name" value="CY"/>
    <property type="match status" value="1"/>
</dbReference>
<dbReference type="SUPFAM" id="SSF54403">
    <property type="entry name" value="Cystatin/monellin"/>
    <property type="match status" value="1"/>
</dbReference>
<dbReference type="FunCoup" id="A0A1S3G3E6">
    <property type="interactions" value="156"/>
</dbReference>
<dbReference type="AlphaFoldDB" id="A0A1S3G3E6"/>
<feature type="chain" id="PRO_5018742130" evidence="5">
    <location>
        <begin position="21"/>
        <end position="146"/>
    </location>
</feature>
<gene>
    <name evidence="8" type="primary">LOC105993760</name>
</gene>
<dbReference type="PANTHER" id="PTHR46186:SF2">
    <property type="entry name" value="CYSTATIN"/>
    <property type="match status" value="1"/>
</dbReference>
<proteinExistence type="inferred from homology"/>
<evidence type="ECO:0000256" key="3">
    <source>
        <dbReference type="ARBA" id="ARBA00022704"/>
    </source>
</evidence>
<dbReference type="Pfam" id="PF00031">
    <property type="entry name" value="Cystatin"/>
    <property type="match status" value="1"/>
</dbReference>
<feature type="signal peptide" evidence="5">
    <location>
        <begin position="1"/>
        <end position="20"/>
    </location>
</feature>
<comment type="similarity">
    <text evidence="1">Belongs to the cystatin family.</text>
</comment>
<evidence type="ECO:0000313" key="7">
    <source>
        <dbReference type="Proteomes" id="UP000081671"/>
    </source>
</evidence>
<dbReference type="KEGG" id="dord:105993760"/>
<dbReference type="InterPro" id="IPR000010">
    <property type="entry name" value="Cystatin_dom"/>
</dbReference>
<dbReference type="GO" id="GO:0031982">
    <property type="term" value="C:vesicle"/>
    <property type="evidence" value="ECO:0007669"/>
    <property type="project" value="TreeGrafter"/>
</dbReference>
<dbReference type="InParanoid" id="A0A1S3G3E6"/>
<dbReference type="PANTHER" id="PTHR46186">
    <property type="entry name" value="CYSTATIN"/>
    <property type="match status" value="1"/>
</dbReference>
<name>A0A1S3G3E6_DIPOR</name>
<evidence type="ECO:0000256" key="1">
    <source>
        <dbReference type="ARBA" id="ARBA00009403"/>
    </source>
</evidence>
<dbReference type="GO" id="GO:0004869">
    <property type="term" value="F:cysteine-type endopeptidase inhibitor activity"/>
    <property type="evidence" value="ECO:0007669"/>
    <property type="project" value="UniProtKB-KW"/>
</dbReference>
<keyword evidence="4" id="KW-1015">Disulfide bond</keyword>
<feature type="domain" description="Cystatin" evidence="6">
    <location>
        <begin position="34"/>
        <end position="144"/>
    </location>
</feature>
<accession>A0A1S3G3E6</accession>
<dbReference type="Gene3D" id="3.10.450.10">
    <property type="match status" value="1"/>
</dbReference>
<dbReference type="GO" id="GO:0005737">
    <property type="term" value="C:cytoplasm"/>
    <property type="evidence" value="ECO:0007669"/>
    <property type="project" value="TreeGrafter"/>
</dbReference>
<evidence type="ECO:0000256" key="4">
    <source>
        <dbReference type="ARBA" id="ARBA00023157"/>
    </source>
</evidence>
<dbReference type="FunFam" id="3.10.450.10:FF:000004">
    <property type="entry name" value="Cystatin C"/>
    <property type="match status" value="1"/>
</dbReference>
<dbReference type="InterPro" id="IPR046350">
    <property type="entry name" value="Cystatin_sf"/>
</dbReference>
<dbReference type="InterPro" id="IPR018073">
    <property type="entry name" value="Prot_inh_cystat_CS"/>
</dbReference>
<evidence type="ECO:0000313" key="8">
    <source>
        <dbReference type="RefSeq" id="XP_012882572.1"/>
    </source>
</evidence>
<dbReference type="RefSeq" id="XP_012882572.1">
    <property type="nucleotide sequence ID" value="XM_013027118.1"/>
</dbReference>
<organism evidence="7 8">
    <name type="scientific">Dipodomys ordii</name>
    <name type="common">Ord's kangaroo rat</name>
    <dbReference type="NCBI Taxonomy" id="10020"/>
    <lineage>
        <taxon>Eukaryota</taxon>
        <taxon>Metazoa</taxon>
        <taxon>Chordata</taxon>
        <taxon>Craniata</taxon>
        <taxon>Vertebrata</taxon>
        <taxon>Euteleostomi</taxon>
        <taxon>Mammalia</taxon>
        <taxon>Eutheria</taxon>
        <taxon>Euarchontoglires</taxon>
        <taxon>Glires</taxon>
        <taxon>Rodentia</taxon>
        <taxon>Castorimorpha</taxon>
        <taxon>Heteromyidae</taxon>
        <taxon>Dipodomyinae</taxon>
        <taxon>Dipodomys</taxon>
    </lineage>
</organism>
<keyword evidence="3" id="KW-0789">Thiol protease inhibitor</keyword>
<dbReference type="PROSITE" id="PS00287">
    <property type="entry name" value="CYSTATIN"/>
    <property type="match status" value="1"/>
</dbReference>
<evidence type="ECO:0000259" key="6">
    <source>
        <dbReference type="SMART" id="SM00043"/>
    </source>
</evidence>
<keyword evidence="5" id="KW-0732">Signal</keyword>
<dbReference type="GO" id="GO:0005615">
    <property type="term" value="C:extracellular space"/>
    <property type="evidence" value="ECO:0007669"/>
    <property type="project" value="TreeGrafter"/>
</dbReference>
<dbReference type="GeneID" id="105993760"/>
<dbReference type="OrthoDB" id="1908104at2759"/>
<sequence>MSWSLRLSLLLLAALATARAVSPEAGVSASQPRVKIGGIEEADANELGVRKALSYALSEYNKASNDAFHSRVVQVVRARKQLVAGVKYYLDVEIGRTTCTKSQSNLSDCPFHEQPNLKRKELCSFQIYSVPWTGKVSMLKSSCENA</sequence>